<feature type="coiled-coil region" evidence="1">
    <location>
        <begin position="397"/>
        <end position="434"/>
    </location>
</feature>
<organism evidence="2 3">
    <name type="scientific">Theileria equi strain WA</name>
    <dbReference type="NCBI Taxonomy" id="1537102"/>
    <lineage>
        <taxon>Eukaryota</taxon>
        <taxon>Sar</taxon>
        <taxon>Alveolata</taxon>
        <taxon>Apicomplexa</taxon>
        <taxon>Aconoidasida</taxon>
        <taxon>Piroplasmida</taxon>
        <taxon>Theileriidae</taxon>
        <taxon>Theileria</taxon>
    </lineage>
</organism>
<dbReference type="RefSeq" id="XP_004829493.1">
    <property type="nucleotide sequence ID" value="XM_004829436.1"/>
</dbReference>
<dbReference type="STRING" id="1537102.L0AW51"/>
<name>L0AW51_THEEQ</name>
<dbReference type="eggNOG" id="ENOG502RSZ5">
    <property type="taxonomic scope" value="Eukaryota"/>
</dbReference>
<keyword evidence="3" id="KW-1185">Reference proteome</keyword>
<dbReference type="VEuPathDB" id="PiroplasmaDB:BEWA_026760"/>
<keyword evidence="1" id="KW-0175">Coiled coil</keyword>
<dbReference type="KEGG" id="beq:BEWA_026760"/>
<dbReference type="EMBL" id="CP001669">
    <property type="protein sequence ID" value="AFZ79827.1"/>
    <property type="molecule type" value="Genomic_DNA"/>
</dbReference>
<sequence>MSGKDKTVEIEISKRPENVNGVQKDKEGCSYEVGDGQVLLTDDWYPDPEGIYRRITHTPKDGWTISKIKNLQQNLNTFEGLEKHKSVSVYYWNSDYKKPLLIQLGTGDNDYYTTKNGDNNWNKSQGINPGTLREELDKQNCNKNNAHIIDLKEKDQDGNYNCPSGCNSQKINVSYSGNSYKTAFYSGRGYNFSVTSFKHNSSLQHGLPSLKDVREIRVYWYNSGKNPLLYCYEQSRKQRYFRKNSGTSNTWIEVSNASVPSVPYYPNLAIDFSKSSGLMYNGGGTDIKIAVLLSHIGDGYYRCQYSLRGGLFMVNSVIYSSVQLTEISPSTEAHLISVSGFYYGVKNPKDLPMPILIEFVIKDAGTTYRYYQKLSEIDDWKLLSRSGRTDQLVGEFLNLTLDKLKEFKDTLNKLNQSQAKVKELVELNKELAESSTTTIAGSSVGSGLGGAGLGALAMWKGPALIARLITRL</sequence>
<dbReference type="AlphaFoldDB" id="L0AW51"/>
<accession>L0AW51</accession>
<evidence type="ECO:0000313" key="2">
    <source>
        <dbReference type="EMBL" id="AFZ79827.1"/>
    </source>
</evidence>
<proteinExistence type="predicted"/>
<protein>
    <submittedName>
        <fullName evidence="2">Uncharacterized protein</fullName>
    </submittedName>
</protein>
<reference evidence="2 3" key="1">
    <citation type="journal article" date="2012" name="BMC Genomics">
        <title>Comparative genomic analysis and phylogenetic position of Theileria equi.</title>
        <authorList>
            <person name="Kappmeyer L.S."/>
            <person name="Thiagarajan M."/>
            <person name="Herndon D.R."/>
            <person name="Ramsay J.D."/>
            <person name="Caler E."/>
            <person name="Djikeng A."/>
            <person name="Gillespie J.J."/>
            <person name="Lau A.O."/>
            <person name="Roalson E.H."/>
            <person name="Silva J.C."/>
            <person name="Silva M.G."/>
            <person name="Suarez C.E."/>
            <person name="Ueti M.W."/>
            <person name="Nene V.M."/>
            <person name="Mealey R.H."/>
            <person name="Knowles D.P."/>
            <person name="Brayton K.A."/>
        </authorList>
    </citation>
    <scope>NUCLEOTIDE SEQUENCE [LARGE SCALE GENOMIC DNA]</scope>
    <source>
        <strain evidence="2 3">WA</strain>
    </source>
</reference>
<evidence type="ECO:0000256" key="1">
    <source>
        <dbReference type="SAM" id="Coils"/>
    </source>
</evidence>
<evidence type="ECO:0000313" key="3">
    <source>
        <dbReference type="Proteomes" id="UP000031512"/>
    </source>
</evidence>
<gene>
    <name evidence="2" type="ORF">BEWA_026760</name>
</gene>
<dbReference type="Proteomes" id="UP000031512">
    <property type="component" value="Chromosome 1"/>
</dbReference>
<dbReference type="GeneID" id="15806880"/>